<reference evidence="2 3" key="1">
    <citation type="submission" date="2019-12" db="EMBL/GenBank/DDBJ databases">
        <authorList>
            <person name="Sun J.-Q."/>
        </authorList>
    </citation>
    <scope>NUCLEOTIDE SEQUENCE [LARGE SCALE GENOMIC DNA]</scope>
    <source>
        <strain evidence="2 3">JCM 17928</strain>
    </source>
</reference>
<evidence type="ECO:0000313" key="3">
    <source>
        <dbReference type="Proteomes" id="UP000433945"/>
    </source>
</evidence>
<keyword evidence="3" id="KW-1185">Reference proteome</keyword>
<comment type="caution">
    <text evidence="2">The sequence shown here is derived from an EMBL/GenBank/DDBJ whole genome shotgun (WGS) entry which is preliminary data.</text>
</comment>
<proteinExistence type="predicted"/>
<name>A0A6N8HBB5_9FLAO</name>
<protein>
    <submittedName>
        <fullName evidence="2">Uncharacterized protein</fullName>
    </submittedName>
</protein>
<dbReference type="Proteomes" id="UP000433945">
    <property type="component" value="Unassembled WGS sequence"/>
</dbReference>
<gene>
    <name evidence="2" type="ORF">GN157_05505</name>
</gene>
<dbReference type="AlphaFoldDB" id="A0A6N8HBB5"/>
<evidence type="ECO:0000256" key="1">
    <source>
        <dbReference type="SAM" id="SignalP"/>
    </source>
</evidence>
<dbReference type="EMBL" id="WOWP01000016">
    <property type="protein sequence ID" value="MUV03160.1"/>
    <property type="molecule type" value="Genomic_DNA"/>
</dbReference>
<feature type="chain" id="PRO_5027063911" evidence="1">
    <location>
        <begin position="19"/>
        <end position="126"/>
    </location>
</feature>
<sequence length="126" mass="13772">MKKLILMFALMVSAIGFSKTGENELPKNFNDSQVVELIKSQLNIQEFSTSMYQFEIAEVEFDDVKPCKLTVLVEAKVIIEGSVAASVKVSGQLELEDCNDIGGMASTLIRGLIEEAIASLQKQLGN</sequence>
<dbReference type="RefSeq" id="WP_157482104.1">
    <property type="nucleotide sequence ID" value="NZ_WOWP01000016.1"/>
</dbReference>
<organism evidence="2 3">
    <name type="scientific">Flavobacterium rakeshii</name>
    <dbReference type="NCBI Taxonomy" id="1038845"/>
    <lineage>
        <taxon>Bacteria</taxon>
        <taxon>Pseudomonadati</taxon>
        <taxon>Bacteroidota</taxon>
        <taxon>Flavobacteriia</taxon>
        <taxon>Flavobacteriales</taxon>
        <taxon>Flavobacteriaceae</taxon>
        <taxon>Flavobacterium</taxon>
    </lineage>
</organism>
<feature type="signal peptide" evidence="1">
    <location>
        <begin position="1"/>
        <end position="18"/>
    </location>
</feature>
<evidence type="ECO:0000313" key="2">
    <source>
        <dbReference type="EMBL" id="MUV03160.1"/>
    </source>
</evidence>
<accession>A0A6N8HBB5</accession>
<keyword evidence="1" id="KW-0732">Signal</keyword>